<dbReference type="PROSITE" id="PS50928">
    <property type="entry name" value="ABC_TM1"/>
    <property type="match status" value="1"/>
</dbReference>
<proteinExistence type="inferred from homology"/>
<keyword evidence="6 7" id="KW-0472">Membrane</keyword>
<gene>
    <name evidence="10" type="ORF">GCM10025875_20960</name>
</gene>
<dbReference type="Gene3D" id="1.10.3720.10">
    <property type="entry name" value="MetI-like"/>
    <property type="match status" value="1"/>
</dbReference>
<dbReference type="RefSeq" id="WP_284250810.1">
    <property type="nucleotide sequence ID" value="NZ_BSUM01000001.1"/>
</dbReference>
<evidence type="ECO:0000256" key="1">
    <source>
        <dbReference type="ARBA" id="ARBA00004651"/>
    </source>
</evidence>
<evidence type="ECO:0000313" key="10">
    <source>
        <dbReference type="EMBL" id="GMA32104.1"/>
    </source>
</evidence>
<reference evidence="10" key="2">
    <citation type="submission" date="2023-02" db="EMBL/GenBank/DDBJ databases">
        <authorList>
            <person name="Sun Q."/>
            <person name="Mori K."/>
        </authorList>
    </citation>
    <scope>NUCLEOTIDE SEQUENCE</scope>
    <source>
        <strain evidence="10">NBRC 112290</strain>
    </source>
</reference>
<feature type="transmembrane region" description="Helical" evidence="7">
    <location>
        <begin position="37"/>
        <end position="61"/>
    </location>
</feature>
<feature type="domain" description="ABC transmembrane type-1" evidence="9">
    <location>
        <begin position="100"/>
        <end position="292"/>
    </location>
</feature>
<accession>A0AA37XFD6</accession>
<dbReference type="InterPro" id="IPR035906">
    <property type="entry name" value="MetI-like_sf"/>
</dbReference>
<evidence type="ECO:0000256" key="4">
    <source>
        <dbReference type="ARBA" id="ARBA00022692"/>
    </source>
</evidence>
<protein>
    <submittedName>
        <fullName evidence="10">Transporter</fullName>
    </submittedName>
</protein>
<evidence type="ECO:0000256" key="6">
    <source>
        <dbReference type="ARBA" id="ARBA00023136"/>
    </source>
</evidence>
<evidence type="ECO:0000256" key="7">
    <source>
        <dbReference type="RuleBase" id="RU363032"/>
    </source>
</evidence>
<dbReference type="Proteomes" id="UP001157161">
    <property type="component" value="Unassembled WGS sequence"/>
</dbReference>
<evidence type="ECO:0000259" key="9">
    <source>
        <dbReference type="PROSITE" id="PS50928"/>
    </source>
</evidence>
<reference evidence="10" key="1">
    <citation type="journal article" date="2014" name="Int. J. Syst. Evol. Microbiol.">
        <title>Complete genome sequence of Corynebacterium casei LMG S-19264T (=DSM 44701T), isolated from a smear-ripened cheese.</title>
        <authorList>
            <consortium name="US DOE Joint Genome Institute (JGI-PGF)"/>
            <person name="Walter F."/>
            <person name="Albersmeier A."/>
            <person name="Kalinowski J."/>
            <person name="Ruckert C."/>
        </authorList>
    </citation>
    <scope>NUCLEOTIDE SEQUENCE</scope>
    <source>
        <strain evidence="10">NBRC 112290</strain>
    </source>
</reference>
<dbReference type="SUPFAM" id="SSF161098">
    <property type="entry name" value="MetI-like"/>
    <property type="match status" value="1"/>
</dbReference>
<feature type="compositionally biased region" description="Low complexity" evidence="8">
    <location>
        <begin position="1"/>
        <end position="21"/>
    </location>
</feature>
<keyword evidence="2 7" id="KW-0813">Transport</keyword>
<evidence type="ECO:0000256" key="2">
    <source>
        <dbReference type="ARBA" id="ARBA00022448"/>
    </source>
</evidence>
<dbReference type="PANTHER" id="PTHR43744">
    <property type="entry name" value="ABC TRANSPORTER PERMEASE PROTEIN MG189-RELATED-RELATED"/>
    <property type="match status" value="1"/>
</dbReference>
<dbReference type="GO" id="GO:0005886">
    <property type="term" value="C:plasma membrane"/>
    <property type="evidence" value="ECO:0007669"/>
    <property type="project" value="UniProtKB-SubCell"/>
</dbReference>
<feature type="region of interest" description="Disordered" evidence="8">
    <location>
        <begin position="1"/>
        <end position="24"/>
    </location>
</feature>
<dbReference type="Pfam" id="PF00528">
    <property type="entry name" value="BPD_transp_1"/>
    <property type="match status" value="1"/>
</dbReference>
<name>A0AA37XFD6_9MICO</name>
<feature type="transmembrane region" description="Helical" evidence="7">
    <location>
        <begin position="212"/>
        <end position="234"/>
    </location>
</feature>
<dbReference type="CDD" id="cd06261">
    <property type="entry name" value="TM_PBP2"/>
    <property type="match status" value="1"/>
</dbReference>
<keyword evidence="5 7" id="KW-1133">Transmembrane helix</keyword>
<comment type="similarity">
    <text evidence="7">Belongs to the binding-protein-dependent transport system permease family.</text>
</comment>
<feature type="transmembrane region" description="Helical" evidence="7">
    <location>
        <begin position="170"/>
        <end position="191"/>
    </location>
</feature>
<dbReference type="InterPro" id="IPR000515">
    <property type="entry name" value="MetI-like"/>
</dbReference>
<dbReference type="GO" id="GO:0055085">
    <property type="term" value="P:transmembrane transport"/>
    <property type="evidence" value="ECO:0007669"/>
    <property type="project" value="InterPro"/>
</dbReference>
<feature type="transmembrane region" description="Helical" evidence="7">
    <location>
        <begin position="271"/>
        <end position="292"/>
    </location>
</feature>
<feature type="transmembrane region" description="Helical" evidence="7">
    <location>
        <begin position="104"/>
        <end position="127"/>
    </location>
</feature>
<comment type="subcellular location">
    <subcellularLocation>
        <location evidence="1 7">Cell membrane</location>
        <topology evidence="1 7">Multi-pass membrane protein</topology>
    </subcellularLocation>
</comment>
<evidence type="ECO:0000256" key="5">
    <source>
        <dbReference type="ARBA" id="ARBA00022989"/>
    </source>
</evidence>
<organism evidence="10 11">
    <name type="scientific">Litorihabitans aurantiacus</name>
    <dbReference type="NCBI Taxonomy" id="1930061"/>
    <lineage>
        <taxon>Bacteria</taxon>
        <taxon>Bacillati</taxon>
        <taxon>Actinomycetota</taxon>
        <taxon>Actinomycetes</taxon>
        <taxon>Micrococcales</taxon>
        <taxon>Beutenbergiaceae</taxon>
        <taxon>Litorihabitans</taxon>
    </lineage>
</organism>
<sequence>MTQTVAPTPAAAGTALPATAPSPSPFRRRRIRQGLGLGHAASGVLAWVYAAMLVVPFYYFIVSSFKSNDEIFADPLGLPSSWSLDNFTTAIDSADLDLAIVNSVLVTGGGLLLTLFLAVPASFALARTTGRAGRVMERLFAMGFLIPTFAALFPTFLLAATLGLFHTRTFLIFLLPATAMPLSVVILTQFMRTIPRELEEAASMDGATPLTVLRHVYLPICVPGIATVVLLNFLSFWNEYLFSLIIIGPDPAQRTIQVALPTLRLDTGTDYGVLMAATLVTLLPVYLVYTLLQRQMQRALLSGAVKG</sequence>
<keyword evidence="11" id="KW-1185">Reference proteome</keyword>
<keyword evidence="3" id="KW-1003">Cell membrane</keyword>
<dbReference type="EMBL" id="BSUM01000001">
    <property type="protein sequence ID" value="GMA32104.1"/>
    <property type="molecule type" value="Genomic_DNA"/>
</dbReference>
<feature type="transmembrane region" description="Helical" evidence="7">
    <location>
        <begin position="139"/>
        <end position="164"/>
    </location>
</feature>
<comment type="caution">
    <text evidence="10">The sequence shown here is derived from an EMBL/GenBank/DDBJ whole genome shotgun (WGS) entry which is preliminary data.</text>
</comment>
<evidence type="ECO:0000313" key="11">
    <source>
        <dbReference type="Proteomes" id="UP001157161"/>
    </source>
</evidence>
<dbReference type="PANTHER" id="PTHR43744:SF12">
    <property type="entry name" value="ABC TRANSPORTER PERMEASE PROTEIN MG189-RELATED"/>
    <property type="match status" value="1"/>
</dbReference>
<dbReference type="AlphaFoldDB" id="A0AA37XFD6"/>
<evidence type="ECO:0000256" key="3">
    <source>
        <dbReference type="ARBA" id="ARBA00022475"/>
    </source>
</evidence>
<keyword evidence="4 7" id="KW-0812">Transmembrane</keyword>
<evidence type="ECO:0000256" key="8">
    <source>
        <dbReference type="SAM" id="MobiDB-lite"/>
    </source>
</evidence>